<gene>
    <name evidence="1" type="ORF">S12H4_47467</name>
</gene>
<dbReference type="AlphaFoldDB" id="X1V4N7"/>
<organism evidence="1">
    <name type="scientific">marine sediment metagenome</name>
    <dbReference type="NCBI Taxonomy" id="412755"/>
    <lineage>
        <taxon>unclassified sequences</taxon>
        <taxon>metagenomes</taxon>
        <taxon>ecological metagenomes</taxon>
    </lineage>
</organism>
<protein>
    <submittedName>
        <fullName evidence="1">Uncharacterized protein</fullName>
    </submittedName>
</protein>
<accession>X1V4N7</accession>
<evidence type="ECO:0000313" key="1">
    <source>
        <dbReference type="EMBL" id="GAJ10762.1"/>
    </source>
</evidence>
<sequence>AIDFYLNGSNKFDLDITSGPRSIMICPEDGCGGIMEPEGGCYVCRNCGYSKCS</sequence>
<reference evidence="1" key="1">
    <citation type="journal article" date="2014" name="Front. Microbiol.">
        <title>High frequency of phylogenetically diverse reductive dehalogenase-homologous genes in deep subseafloor sedimentary metagenomes.</title>
        <authorList>
            <person name="Kawai M."/>
            <person name="Futagami T."/>
            <person name="Toyoda A."/>
            <person name="Takaki Y."/>
            <person name="Nishi S."/>
            <person name="Hori S."/>
            <person name="Arai W."/>
            <person name="Tsubouchi T."/>
            <person name="Morono Y."/>
            <person name="Uchiyama I."/>
            <person name="Ito T."/>
            <person name="Fujiyama A."/>
            <person name="Inagaki F."/>
            <person name="Takami H."/>
        </authorList>
    </citation>
    <scope>NUCLEOTIDE SEQUENCE</scope>
    <source>
        <strain evidence="1">Expedition CK06-06</strain>
    </source>
</reference>
<proteinExistence type="predicted"/>
<name>X1V4N7_9ZZZZ</name>
<feature type="non-terminal residue" evidence="1">
    <location>
        <position position="1"/>
    </location>
</feature>
<dbReference type="EMBL" id="BARW01029555">
    <property type="protein sequence ID" value="GAJ10762.1"/>
    <property type="molecule type" value="Genomic_DNA"/>
</dbReference>
<comment type="caution">
    <text evidence="1">The sequence shown here is derived from an EMBL/GenBank/DDBJ whole genome shotgun (WGS) entry which is preliminary data.</text>
</comment>